<evidence type="ECO:0000313" key="9">
    <source>
        <dbReference type="Proteomes" id="UP000533724"/>
    </source>
</evidence>
<comment type="catalytic activity">
    <reaction evidence="6">
        <text>2 a quinone + NADH + H(+) = 2 a 1,4-benzosemiquinone + NAD(+)</text>
        <dbReference type="Rhea" id="RHEA:65952"/>
        <dbReference type="ChEBI" id="CHEBI:15378"/>
        <dbReference type="ChEBI" id="CHEBI:57540"/>
        <dbReference type="ChEBI" id="CHEBI:57945"/>
        <dbReference type="ChEBI" id="CHEBI:132124"/>
        <dbReference type="ChEBI" id="CHEBI:134225"/>
    </reaction>
</comment>
<evidence type="ECO:0000256" key="3">
    <source>
        <dbReference type="ARBA" id="ARBA00023002"/>
    </source>
</evidence>
<dbReference type="GO" id="GO:0009055">
    <property type="term" value="F:electron transfer activity"/>
    <property type="evidence" value="ECO:0007669"/>
    <property type="project" value="UniProtKB-UniRule"/>
</dbReference>
<keyword evidence="2 6" id="KW-0288">FMN</keyword>
<comment type="function">
    <text evidence="6">Quinone reductase that provides resistance to thiol-specific stress caused by electrophilic quinones.</text>
</comment>
<name>A0A7W6XXV3_9HYPH</name>
<comment type="similarity">
    <text evidence="6">Belongs to the azoreductase type 1 family.</text>
</comment>
<dbReference type="InterPro" id="IPR050104">
    <property type="entry name" value="FMN-dep_NADH:Q_OxRdtase_AzoR1"/>
</dbReference>
<gene>
    <name evidence="6" type="primary">azoR</name>
    <name evidence="8" type="ORF">GGE15_003385</name>
</gene>
<accession>A0A7W6XXV3</accession>
<comment type="caution">
    <text evidence="6">Lacks conserved residue(s) required for the propagation of feature annotation.</text>
</comment>
<organism evidence="8 9">
    <name type="scientific">Rhizobium esperanzae</name>
    <dbReference type="NCBI Taxonomy" id="1967781"/>
    <lineage>
        <taxon>Bacteria</taxon>
        <taxon>Pseudomonadati</taxon>
        <taxon>Pseudomonadota</taxon>
        <taxon>Alphaproteobacteria</taxon>
        <taxon>Hyphomicrobiales</taxon>
        <taxon>Rhizobiaceae</taxon>
        <taxon>Rhizobium/Agrobacterium group</taxon>
        <taxon>Rhizobium</taxon>
    </lineage>
</organism>
<dbReference type="PANTHER" id="PTHR43741">
    <property type="entry name" value="FMN-DEPENDENT NADH-AZOREDUCTASE 1"/>
    <property type="match status" value="1"/>
</dbReference>
<dbReference type="HAMAP" id="MF_01216">
    <property type="entry name" value="Azoreductase_type1"/>
    <property type="match status" value="1"/>
</dbReference>
<keyword evidence="4 6" id="KW-0520">NAD</keyword>
<dbReference type="Proteomes" id="UP000533724">
    <property type="component" value="Unassembled WGS sequence"/>
</dbReference>
<evidence type="ECO:0000259" key="7">
    <source>
        <dbReference type="Pfam" id="PF02525"/>
    </source>
</evidence>
<evidence type="ECO:0000256" key="5">
    <source>
        <dbReference type="ARBA" id="ARBA00048542"/>
    </source>
</evidence>
<keyword evidence="3 6" id="KW-0560">Oxidoreductase</keyword>
<dbReference type="InterPro" id="IPR023048">
    <property type="entry name" value="NADH:quinone_OxRdtase_FMN_depd"/>
</dbReference>
<comment type="subunit">
    <text evidence="6">Homodimer.</text>
</comment>
<evidence type="ECO:0000256" key="1">
    <source>
        <dbReference type="ARBA" id="ARBA00022630"/>
    </source>
</evidence>
<dbReference type="PANTHER" id="PTHR43741:SF2">
    <property type="entry name" value="FMN-DEPENDENT NADH:QUINONE OXIDOREDUCTASE"/>
    <property type="match status" value="1"/>
</dbReference>
<sequence length="221" mass="24539">MTTILHIDASPRGDRSLSRRLSAAFVEDWKAKDPSAVVITRDIGRSPPPIITEEWIAAVFTPAETRTPAQQRELKLSDTLIDEVGRSNLIVIGAPMHNYGMPAALKSWFDKVIRIGKTFTFDLQRGDYPLEPIMSGKTLVILSARGEFGFGVGGVREHMNHLETHIVTCASYLGVEESHVVAIDYQEFGDERHEKSVREAYEAVPRLVDQLIGQVCPIAAE</sequence>
<dbReference type="GO" id="GO:0016652">
    <property type="term" value="F:oxidoreductase activity, acting on NAD(P)H as acceptor"/>
    <property type="evidence" value="ECO:0007669"/>
    <property type="project" value="UniProtKB-UniRule"/>
</dbReference>
<feature type="domain" description="Flavodoxin-like fold" evidence="7">
    <location>
        <begin position="3"/>
        <end position="203"/>
    </location>
</feature>
<dbReference type="EC" id="1.6.5.-" evidence="6"/>
<dbReference type="EMBL" id="JACIHI010000007">
    <property type="protein sequence ID" value="MBB4440109.1"/>
    <property type="molecule type" value="Genomic_DNA"/>
</dbReference>
<evidence type="ECO:0000313" key="8">
    <source>
        <dbReference type="EMBL" id="MBB4440109.1"/>
    </source>
</evidence>
<feature type="binding site" evidence="6">
    <location>
        <begin position="16"/>
        <end position="18"/>
    </location>
    <ligand>
        <name>FMN</name>
        <dbReference type="ChEBI" id="CHEBI:58210"/>
    </ligand>
</feature>
<comment type="cofactor">
    <cofactor evidence="6">
        <name>FMN</name>
        <dbReference type="ChEBI" id="CHEBI:58210"/>
    </cofactor>
    <text evidence="6">Binds 1 FMN per subunit.</text>
</comment>
<comment type="caution">
    <text evidence="8">The sequence shown here is derived from an EMBL/GenBank/DDBJ whole genome shotgun (WGS) entry which is preliminary data.</text>
</comment>
<evidence type="ECO:0000256" key="2">
    <source>
        <dbReference type="ARBA" id="ARBA00022643"/>
    </source>
</evidence>
<dbReference type="Pfam" id="PF02525">
    <property type="entry name" value="Flavodoxin_2"/>
    <property type="match status" value="1"/>
</dbReference>
<dbReference type="RefSeq" id="WP_064649904.1">
    <property type="nucleotide sequence ID" value="NZ_JACIHI010000007.1"/>
</dbReference>
<dbReference type="InterPro" id="IPR003680">
    <property type="entry name" value="Flavodoxin_fold"/>
</dbReference>
<reference evidence="8 9" key="1">
    <citation type="submission" date="2020-08" db="EMBL/GenBank/DDBJ databases">
        <title>Genomic Encyclopedia of Type Strains, Phase IV (KMG-V): Genome sequencing to study the core and pangenomes of soil and plant-associated prokaryotes.</title>
        <authorList>
            <person name="Whitman W."/>
        </authorList>
    </citation>
    <scope>NUCLEOTIDE SEQUENCE [LARGE SCALE GENOMIC DNA]</scope>
    <source>
        <strain evidence="8 9">SEMIA 414</strain>
    </source>
</reference>
<comment type="function">
    <text evidence="6">Also exhibits azoreductase activity. Catalyzes the reductive cleavage of the azo bond in aromatic azo compounds to the corresponding amines.</text>
</comment>
<dbReference type="EC" id="1.7.1.17" evidence="6"/>
<evidence type="ECO:0000256" key="4">
    <source>
        <dbReference type="ARBA" id="ARBA00023027"/>
    </source>
</evidence>
<dbReference type="AlphaFoldDB" id="A0A7W6XXV3"/>
<evidence type="ECO:0000256" key="6">
    <source>
        <dbReference type="HAMAP-Rule" id="MF_01216"/>
    </source>
</evidence>
<dbReference type="SUPFAM" id="SSF52218">
    <property type="entry name" value="Flavoproteins"/>
    <property type="match status" value="1"/>
</dbReference>
<proteinExistence type="inferred from homology"/>
<keyword evidence="1 6" id="KW-0285">Flavoprotein</keyword>
<comment type="catalytic activity">
    <reaction evidence="5">
        <text>N,N-dimethyl-1,4-phenylenediamine + anthranilate + 2 NAD(+) = 2-(4-dimethylaminophenyl)diazenylbenzoate + 2 NADH + 2 H(+)</text>
        <dbReference type="Rhea" id="RHEA:55872"/>
        <dbReference type="ChEBI" id="CHEBI:15378"/>
        <dbReference type="ChEBI" id="CHEBI:15783"/>
        <dbReference type="ChEBI" id="CHEBI:16567"/>
        <dbReference type="ChEBI" id="CHEBI:57540"/>
        <dbReference type="ChEBI" id="CHEBI:57945"/>
        <dbReference type="ChEBI" id="CHEBI:71579"/>
        <dbReference type="EC" id="1.7.1.17"/>
    </reaction>
    <physiologicalReaction direction="right-to-left" evidence="5">
        <dbReference type="Rhea" id="RHEA:55874"/>
    </physiologicalReaction>
</comment>
<feature type="binding site" evidence="6">
    <location>
        <position position="10"/>
    </location>
    <ligand>
        <name>FMN</name>
        <dbReference type="ChEBI" id="CHEBI:58210"/>
    </ligand>
</feature>
<dbReference type="Gene3D" id="3.40.50.360">
    <property type="match status" value="1"/>
</dbReference>
<dbReference type="GO" id="GO:0016655">
    <property type="term" value="F:oxidoreductase activity, acting on NAD(P)H, quinone or similar compound as acceptor"/>
    <property type="evidence" value="ECO:0007669"/>
    <property type="project" value="InterPro"/>
</dbReference>
<dbReference type="InterPro" id="IPR029039">
    <property type="entry name" value="Flavoprotein-like_sf"/>
</dbReference>
<protein>
    <recommendedName>
        <fullName evidence="6">FMN dependent NADH:quinone oxidoreductase</fullName>
        <ecNumber evidence="6">1.6.5.-</ecNumber>
    </recommendedName>
    <alternativeName>
        <fullName evidence="6">Azo-dye reductase</fullName>
    </alternativeName>
    <alternativeName>
        <fullName evidence="6">FMN-dependent NADH-azo compound oxidoreductase</fullName>
    </alternativeName>
    <alternativeName>
        <fullName evidence="6">FMN-dependent NADH-azoreductase</fullName>
        <ecNumber evidence="6">1.7.1.17</ecNumber>
    </alternativeName>
</protein>
<dbReference type="GO" id="GO:0010181">
    <property type="term" value="F:FMN binding"/>
    <property type="evidence" value="ECO:0007669"/>
    <property type="project" value="UniProtKB-UniRule"/>
</dbReference>